<dbReference type="EMBL" id="JADMKU010000007">
    <property type="protein sequence ID" value="MBR9651419.1"/>
    <property type="molecule type" value="Genomic_DNA"/>
</dbReference>
<dbReference type="InterPro" id="IPR011227">
    <property type="entry name" value="UCP029730"/>
</dbReference>
<sequence length="258" mass="27964">MLNNQHGAEESAVEVINPTGRGGVLLICEHASSEIPARYGDLGLRPEWRQSHAAWDPGALALSKALSAALDAPIVASRVSRLVYDCNRPPEAESAMPVRSEVVEVPGNVGLTEAQRKERTDSIYRPFCAAVTEMIAKGPRVLMSVHSFTPVYFGERRKTEIGILHDSDSRMADLMLENAGALPHRCIERNQPYGPEDGVTHSLKLHGIANGLANVMLEIRNDLIRDEGDVTTMSQELLSMIRPALEALPGAGEGGRNA</sequence>
<proteinExistence type="predicted"/>
<dbReference type="RefSeq" id="WP_212700939.1">
    <property type="nucleotide sequence ID" value="NZ_JADMKU010000007.1"/>
</dbReference>
<accession>A0ABS5HR72</accession>
<name>A0ABS5HR72_9RHOB</name>
<comment type="caution">
    <text evidence="1">The sequence shown here is derived from an EMBL/GenBank/DDBJ whole genome shotgun (WGS) entry which is preliminary data.</text>
</comment>
<dbReference type="Gene3D" id="3.40.630.40">
    <property type="entry name" value="Zn-dependent exopeptidases"/>
    <property type="match status" value="1"/>
</dbReference>
<keyword evidence="2" id="KW-1185">Reference proteome</keyword>
<protein>
    <submittedName>
        <fullName evidence="1">N-formylglutamate amidohydrolase</fullName>
    </submittedName>
</protein>
<evidence type="ECO:0000313" key="1">
    <source>
        <dbReference type="EMBL" id="MBR9651419.1"/>
    </source>
</evidence>
<gene>
    <name evidence="1" type="ORF">IT775_09820</name>
</gene>
<dbReference type="InterPro" id="IPR007709">
    <property type="entry name" value="N-FG_amidohydro"/>
</dbReference>
<dbReference type="Proteomes" id="UP001195941">
    <property type="component" value="Unassembled WGS sequence"/>
</dbReference>
<organism evidence="1 2">
    <name type="scientific">Thalassovita aquimarina</name>
    <dbReference type="NCBI Taxonomy" id="2785917"/>
    <lineage>
        <taxon>Bacteria</taxon>
        <taxon>Pseudomonadati</taxon>
        <taxon>Pseudomonadota</taxon>
        <taxon>Alphaproteobacteria</taxon>
        <taxon>Rhodobacterales</taxon>
        <taxon>Roseobacteraceae</taxon>
        <taxon>Thalassovita</taxon>
    </lineage>
</organism>
<reference evidence="1 2" key="1">
    <citation type="journal article" date="2021" name="Arch. Microbiol.">
        <title>Thalassobius aquimarinus sp. nov., isolated from the Sea of Japan seashore.</title>
        <authorList>
            <person name="Kurilenko V.V."/>
            <person name="Romanenko L.A."/>
            <person name="Chernysheva N.Y."/>
            <person name="Velansky P.V."/>
            <person name="Tekutyeva L.A."/>
            <person name="Isaeva M.P."/>
            <person name="Mikhailov V.V."/>
        </authorList>
    </citation>
    <scope>NUCLEOTIDE SEQUENCE [LARGE SCALE GENOMIC DNA]</scope>
    <source>
        <strain evidence="1 2">KMM 8518</strain>
    </source>
</reference>
<evidence type="ECO:0000313" key="2">
    <source>
        <dbReference type="Proteomes" id="UP001195941"/>
    </source>
</evidence>
<dbReference type="PIRSF" id="PIRSF029730">
    <property type="entry name" value="UCP029730"/>
    <property type="match status" value="1"/>
</dbReference>
<dbReference type="Pfam" id="PF05013">
    <property type="entry name" value="FGase"/>
    <property type="match status" value="1"/>
</dbReference>
<dbReference type="SUPFAM" id="SSF53187">
    <property type="entry name" value="Zn-dependent exopeptidases"/>
    <property type="match status" value="1"/>
</dbReference>